<protein>
    <submittedName>
        <fullName evidence="2">Uncharacterized protein</fullName>
    </submittedName>
</protein>
<name>A0ABT9UYF5_9BACL</name>
<keyword evidence="1" id="KW-1133">Transmembrane helix</keyword>
<feature type="transmembrane region" description="Helical" evidence="1">
    <location>
        <begin position="65"/>
        <end position="83"/>
    </location>
</feature>
<reference evidence="2 3" key="1">
    <citation type="submission" date="2023-07" db="EMBL/GenBank/DDBJ databases">
        <title>Genomic Encyclopedia of Type Strains, Phase IV (KMG-IV): sequencing the most valuable type-strain genomes for metagenomic binning, comparative biology and taxonomic classification.</title>
        <authorList>
            <person name="Goeker M."/>
        </authorList>
    </citation>
    <scope>NUCLEOTIDE SEQUENCE [LARGE SCALE GENOMIC DNA]</scope>
    <source>
        <strain evidence="2 3">DSM 23948</strain>
    </source>
</reference>
<dbReference type="RefSeq" id="WP_307148349.1">
    <property type="nucleotide sequence ID" value="NZ_JAUSTU010000001.1"/>
</dbReference>
<dbReference type="InterPro" id="IPR035238">
    <property type="entry name" value="DUF5345"/>
</dbReference>
<dbReference type="Proteomes" id="UP001231362">
    <property type="component" value="Unassembled WGS sequence"/>
</dbReference>
<evidence type="ECO:0000256" key="1">
    <source>
        <dbReference type="SAM" id="Phobius"/>
    </source>
</evidence>
<accession>A0ABT9UYF5</accession>
<evidence type="ECO:0000313" key="2">
    <source>
        <dbReference type="EMBL" id="MDQ0153717.1"/>
    </source>
</evidence>
<keyword evidence="1" id="KW-0472">Membrane</keyword>
<keyword evidence="3" id="KW-1185">Reference proteome</keyword>
<evidence type="ECO:0000313" key="3">
    <source>
        <dbReference type="Proteomes" id="UP001231362"/>
    </source>
</evidence>
<gene>
    <name evidence="2" type="ORF">J2S07_000015</name>
</gene>
<keyword evidence="1" id="KW-0812">Transmembrane</keyword>
<dbReference type="Pfam" id="PF17280">
    <property type="entry name" value="DUF5345"/>
    <property type="match status" value="1"/>
</dbReference>
<comment type="caution">
    <text evidence="2">The sequence shown here is derived from an EMBL/GenBank/DDBJ whole genome shotgun (WGS) entry which is preliminary data.</text>
</comment>
<proteinExistence type="predicted"/>
<organism evidence="2 3">
    <name type="scientific">Anoxybacillus andreesenii</name>
    <dbReference type="NCBI Taxonomy" id="1325932"/>
    <lineage>
        <taxon>Bacteria</taxon>
        <taxon>Bacillati</taxon>
        <taxon>Bacillota</taxon>
        <taxon>Bacilli</taxon>
        <taxon>Bacillales</taxon>
        <taxon>Anoxybacillaceae</taxon>
        <taxon>Anoxybacillus</taxon>
    </lineage>
</organism>
<feature type="transmembrane region" description="Helical" evidence="1">
    <location>
        <begin position="89"/>
        <end position="106"/>
    </location>
</feature>
<dbReference type="EMBL" id="JAUSTU010000001">
    <property type="protein sequence ID" value="MDQ0153717.1"/>
    <property type="molecule type" value="Genomic_DNA"/>
</dbReference>
<sequence length="116" mass="13399">MSNLNEIPSGKEQLDDEQNELIQLMKVGFDQLDEGVEIHTPSMEWFEHMVGEQTEVIRKKRIKEVTIFLMIAVIIVSMLLFTLYQLPTIFFAVQGLASIFVVFYSVKDFVKQVNKA</sequence>